<feature type="transmembrane region" description="Helical" evidence="1">
    <location>
        <begin position="100"/>
        <end position="121"/>
    </location>
</feature>
<evidence type="ECO:0000313" key="3">
    <source>
        <dbReference type="Proteomes" id="UP000237749"/>
    </source>
</evidence>
<keyword evidence="3" id="KW-1185">Reference proteome</keyword>
<feature type="transmembrane region" description="Helical" evidence="1">
    <location>
        <begin position="68"/>
        <end position="88"/>
    </location>
</feature>
<keyword evidence="1" id="KW-0472">Membrane</keyword>
<dbReference type="RefSeq" id="WP_104438945.1">
    <property type="nucleotide sequence ID" value="NZ_PTJA01000014.1"/>
</dbReference>
<dbReference type="NCBIfam" id="TIGR03987">
    <property type="entry name" value="HsmA family protein"/>
    <property type="match status" value="1"/>
</dbReference>
<evidence type="ECO:0000256" key="1">
    <source>
        <dbReference type="SAM" id="Phobius"/>
    </source>
</evidence>
<protein>
    <submittedName>
        <fullName evidence="2">Putative repeat protein (TIGR03987 family)</fullName>
    </submittedName>
</protein>
<keyword evidence="1" id="KW-1133">Transmembrane helix</keyword>
<dbReference type="EMBL" id="PTJA01000014">
    <property type="protein sequence ID" value="PPK78532.1"/>
    <property type="molecule type" value="Genomic_DNA"/>
</dbReference>
<proteinExistence type="predicted"/>
<keyword evidence="1" id="KW-0812">Transmembrane</keyword>
<dbReference type="OrthoDB" id="2751280at2"/>
<sequence length="122" mass="13857">MLFFAVLFITLALIFYTLGVFGEKLQKILKPWHLIAFWAGFVCDTTGTSLMSRLAVGQSAVNFHSVTGIAAILLMLIHAVWATVVLIRNNKDMMAGFHKFSLFVWLIWLIPYFSGMFAHMIR</sequence>
<dbReference type="Proteomes" id="UP000237749">
    <property type="component" value="Unassembled WGS sequence"/>
</dbReference>
<dbReference type="AlphaFoldDB" id="A0A2S6HM22"/>
<dbReference type="InterPro" id="IPR023813">
    <property type="entry name" value="HsmA-like"/>
</dbReference>
<gene>
    <name evidence="2" type="ORF">BXY41_11435</name>
</gene>
<feature type="transmembrane region" description="Helical" evidence="1">
    <location>
        <begin position="32"/>
        <end position="56"/>
    </location>
</feature>
<reference evidence="2 3" key="1">
    <citation type="submission" date="2018-02" db="EMBL/GenBank/DDBJ databases">
        <title>Genomic Encyclopedia of Archaeal and Bacterial Type Strains, Phase II (KMG-II): from individual species to whole genera.</title>
        <authorList>
            <person name="Goeker M."/>
        </authorList>
    </citation>
    <scope>NUCLEOTIDE SEQUENCE [LARGE SCALE GENOMIC DNA]</scope>
    <source>
        <strain evidence="2 3">DSM 3808</strain>
    </source>
</reference>
<name>A0A2S6HM22_9FIRM</name>
<accession>A0A2S6HM22</accession>
<comment type="caution">
    <text evidence="2">The sequence shown here is derived from an EMBL/GenBank/DDBJ whole genome shotgun (WGS) entry which is preliminary data.</text>
</comment>
<evidence type="ECO:0000313" key="2">
    <source>
        <dbReference type="EMBL" id="PPK78532.1"/>
    </source>
</evidence>
<organism evidence="2 3">
    <name type="scientific">Lacrimispora xylanisolvens</name>
    <dbReference type="NCBI Taxonomy" id="384636"/>
    <lineage>
        <taxon>Bacteria</taxon>
        <taxon>Bacillati</taxon>
        <taxon>Bacillota</taxon>
        <taxon>Clostridia</taxon>
        <taxon>Lachnospirales</taxon>
        <taxon>Lachnospiraceae</taxon>
        <taxon>Lacrimispora</taxon>
    </lineage>
</organism>